<keyword evidence="2" id="KW-1133">Transmembrane helix</keyword>
<keyword evidence="4" id="KW-1185">Reference proteome</keyword>
<keyword evidence="2" id="KW-0812">Transmembrane</keyword>
<feature type="region of interest" description="Disordered" evidence="1">
    <location>
        <begin position="55"/>
        <end position="79"/>
    </location>
</feature>
<organism evidence="3 4">
    <name type="scientific">Streptomyces benahoarensis</name>
    <dbReference type="NCBI Taxonomy" id="2595054"/>
    <lineage>
        <taxon>Bacteria</taxon>
        <taxon>Bacillati</taxon>
        <taxon>Actinomycetota</taxon>
        <taxon>Actinomycetes</taxon>
        <taxon>Kitasatosporales</taxon>
        <taxon>Streptomycetaceae</taxon>
        <taxon>Streptomyces</taxon>
    </lineage>
</organism>
<dbReference type="RefSeq" id="WP_143944218.1">
    <property type="nucleotide sequence ID" value="NZ_VKLS01000392.1"/>
</dbReference>
<dbReference type="OrthoDB" id="4197620at2"/>
<feature type="compositionally biased region" description="Pro residues" evidence="1">
    <location>
        <begin position="58"/>
        <end position="71"/>
    </location>
</feature>
<evidence type="ECO:0000313" key="4">
    <source>
        <dbReference type="Proteomes" id="UP000320888"/>
    </source>
</evidence>
<dbReference type="EMBL" id="VKLS01000392">
    <property type="protein sequence ID" value="TSB33532.1"/>
    <property type="molecule type" value="Genomic_DNA"/>
</dbReference>
<protein>
    <submittedName>
        <fullName evidence="3">Uncharacterized protein</fullName>
    </submittedName>
</protein>
<dbReference type="Proteomes" id="UP000320888">
    <property type="component" value="Unassembled WGS sequence"/>
</dbReference>
<evidence type="ECO:0000256" key="1">
    <source>
        <dbReference type="SAM" id="MobiDB-lite"/>
    </source>
</evidence>
<feature type="region of interest" description="Disordered" evidence="1">
    <location>
        <begin position="1"/>
        <end position="22"/>
    </location>
</feature>
<evidence type="ECO:0000256" key="2">
    <source>
        <dbReference type="SAM" id="Phobius"/>
    </source>
</evidence>
<gene>
    <name evidence="3" type="ORF">FNZ23_23415</name>
</gene>
<feature type="transmembrane region" description="Helical" evidence="2">
    <location>
        <begin position="243"/>
        <end position="260"/>
    </location>
</feature>
<accession>A0A553YWE2</accession>
<proteinExistence type="predicted"/>
<comment type="caution">
    <text evidence="3">The sequence shown here is derived from an EMBL/GenBank/DDBJ whole genome shotgun (WGS) entry which is preliminary data.</text>
</comment>
<keyword evidence="2" id="KW-0472">Membrane</keyword>
<name>A0A553YWE2_9ACTN</name>
<feature type="transmembrane region" description="Helical" evidence="2">
    <location>
        <begin position="154"/>
        <end position="175"/>
    </location>
</feature>
<sequence>MTDATTEAKPAEAGEETPPEGGWPLADGGCCAACPIRAGCALAAETYRVCPITGTVPPTAPPPRAPEPPAGPTNVYDDPDALLDVQPEPGTETGPGRRFDATAVASRGVEAAISSAFGLGWTDIAAFLIERGGGRTDSEGNPVDWGRLQIKRNLLCGALAMAVPLGEHTAAGWVADTLHRYTLTAVFAPAGTAIAFAGPVVIGLFVPGFSGIARFIIAAACTAGRAVVWVVRSRLGWVITRPAIWAVIGGIALLTGRTLLRYFTGA</sequence>
<reference evidence="3 4" key="1">
    <citation type="submission" date="2019-07" db="EMBL/GenBank/DDBJ databases">
        <title>Draft genome for Streptomyces benahoarensis MZ03-48.</title>
        <authorList>
            <person name="Gonzalez-Pimentel J.L."/>
        </authorList>
    </citation>
    <scope>NUCLEOTIDE SEQUENCE [LARGE SCALE GENOMIC DNA]</scope>
    <source>
        <strain evidence="3 4">MZ03-48</strain>
    </source>
</reference>
<evidence type="ECO:0000313" key="3">
    <source>
        <dbReference type="EMBL" id="TSB33532.1"/>
    </source>
</evidence>
<dbReference type="AlphaFoldDB" id="A0A553YWE2"/>